<dbReference type="PANTHER" id="PTHR13271:SF147">
    <property type="entry name" value="PROTEIN-LYSINE N-METHYLTRANSFERASE EFM1-RELATED"/>
    <property type="match status" value="1"/>
</dbReference>
<dbReference type="AlphaFoldDB" id="A0A1L0D630"/>
<proteinExistence type="predicted"/>
<evidence type="ECO:0000313" key="1">
    <source>
        <dbReference type="EMBL" id="SGZ51956.1"/>
    </source>
</evidence>
<sequence length="595" mass="68042">MSLSNLETWVKSQGGKWTQNVSFSTIAENNFGAVYSSDTPSNVSIEVPTQCIIKLSDAVKHLGNEFESICRQTRNINCVTKLFLVRERSPAYLDKSQFKPYIETLPSMRAINSPYVWAAEEKACLQGSNLGSSLRQNIGELIEEWWLVISLLPESVAKPDNHFLNMKFYYEHKFYTEADLAAYVTEDNHSNWTSFASYLWASMIMKSRAFPSYLLKECLTTVDALDVAQEDVTMLIPVVDLLNHNPKALVSWGGASGLFKFESHDDYSRGDQVFNNYGQKGNEELLLAYGFCIENNPADSVVLKIKVPEELLPELEKNGVQLPSLSDYTTSVVHSAAKVEDKQAVHKDGLLFFISKDRVPENLVLVFQWLVKSKWEGEKLTLRMKLSGLNHLRQALESKTQLLDVNRANGASNEINIKIYLKGQKKLLEGGVKKVKHLEKELLAENKGKLLSLKTVYKRDIKFAQSLLVTMGVTSYEDILLEQLLDQVWLLYLIRCYNRKEFVKSEEDEEENYLPEWITKCFERMDQEIDIPAAEVLQFRELYENLILPMNQAVPEIYNVGQWTVRQLIVSTKVMDTIGFVRGKEQECILVNDFE</sequence>
<dbReference type="SUPFAM" id="SSF82199">
    <property type="entry name" value="SET domain"/>
    <property type="match status" value="1"/>
</dbReference>
<dbReference type="PANTHER" id="PTHR13271">
    <property type="entry name" value="UNCHARACTERIZED PUTATIVE METHYLTRANSFERASE"/>
    <property type="match status" value="1"/>
</dbReference>
<dbReference type="InterPro" id="IPR050600">
    <property type="entry name" value="SETD3_SETD6_MTase"/>
</dbReference>
<dbReference type="GO" id="GO:0005634">
    <property type="term" value="C:nucleus"/>
    <property type="evidence" value="ECO:0007669"/>
    <property type="project" value="TreeGrafter"/>
</dbReference>
<dbReference type="Gene3D" id="3.90.1410.10">
    <property type="entry name" value="set domain protein methyltransferase, domain 1"/>
    <property type="match status" value="1"/>
</dbReference>
<accession>A0A1L0D630</accession>
<name>A0A1L0D630_9ASCO</name>
<dbReference type="GO" id="GO:0016279">
    <property type="term" value="F:protein-lysine N-methyltransferase activity"/>
    <property type="evidence" value="ECO:0007669"/>
    <property type="project" value="TreeGrafter"/>
</dbReference>
<gene>
    <name evidence="1" type="ORF">SAMEA4029009_CIC11G00000003556</name>
</gene>
<reference evidence="1 2" key="1">
    <citation type="submission" date="2016-10" db="EMBL/GenBank/DDBJ databases">
        <authorList>
            <person name="de Groot N.N."/>
        </authorList>
    </citation>
    <scope>NUCLEOTIDE SEQUENCE [LARGE SCALE GENOMIC DNA]</scope>
    <source>
        <strain evidence="1 2">PYCC 4715</strain>
    </source>
</reference>
<evidence type="ECO:0000313" key="2">
    <source>
        <dbReference type="Proteomes" id="UP000182259"/>
    </source>
</evidence>
<organism evidence="1 2">
    <name type="scientific">Sungouiella intermedia</name>
    <dbReference type="NCBI Taxonomy" id="45354"/>
    <lineage>
        <taxon>Eukaryota</taxon>
        <taxon>Fungi</taxon>
        <taxon>Dikarya</taxon>
        <taxon>Ascomycota</taxon>
        <taxon>Saccharomycotina</taxon>
        <taxon>Pichiomycetes</taxon>
        <taxon>Metschnikowiaceae</taxon>
        <taxon>Sungouiella</taxon>
    </lineage>
</organism>
<dbReference type="InterPro" id="IPR046341">
    <property type="entry name" value="SET_dom_sf"/>
</dbReference>
<dbReference type="Proteomes" id="UP000182259">
    <property type="component" value="Chromosome II"/>
</dbReference>
<protein>
    <submittedName>
        <fullName evidence="1">CIC11C00000003556</fullName>
    </submittedName>
</protein>
<dbReference type="EMBL" id="LT635765">
    <property type="protein sequence ID" value="SGZ51956.1"/>
    <property type="molecule type" value="Genomic_DNA"/>
</dbReference>